<evidence type="ECO:0000256" key="1">
    <source>
        <dbReference type="SAM" id="MobiDB-lite"/>
    </source>
</evidence>
<evidence type="ECO:0000256" key="2">
    <source>
        <dbReference type="SAM" id="SignalP"/>
    </source>
</evidence>
<dbReference type="AlphaFoldDB" id="A0A1M6VYN3"/>
<sequence length="87" mass="9330">MRSTLLITLALGTALVASGDAAVFAQSIAGATTGVPTAPIGHLQPRRQQFSSRSAAEQAEQQKMSQFDVEQQKLDGELDKRLNICRC</sequence>
<reference evidence="3 4" key="1">
    <citation type="submission" date="2016-10" db="EMBL/GenBank/DDBJ databases">
        <authorList>
            <person name="de Groot N.N."/>
        </authorList>
    </citation>
    <scope>NUCLEOTIDE SEQUENCE [LARGE SCALE GENOMIC DNA]</scope>
    <source>
        <strain evidence="3 4">GAS522</strain>
    </source>
</reference>
<accession>A0A1M6VYN3</accession>
<gene>
    <name evidence="3" type="ORF">SAMN05444171_2140</name>
</gene>
<feature type="region of interest" description="Disordered" evidence="1">
    <location>
        <begin position="37"/>
        <end position="66"/>
    </location>
</feature>
<evidence type="ECO:0000313" key="4">
    <source>
        <dbReference type="Proteomes" id="UP000183208"/>
    </source>
</evidence>
<keyword evidence="2" id="KW-0732">Signal</keyword>
<feature type="signal peptide" evidence="2">
    <location>
        <begin position="1"/>
        <end position="25"/>
    </location>
</feature>
<protein>
    <submittedName>
        <fullName evidence="3">Uncharacterized protein</fullName>
    </submittedName>
</protein>
<organism evidence="3 4">
    <name type="scientific">Bradyrhizobium lablabi</name>
    <dbReference type="NCBI Taxonomy" id="722472"/>
    <lineage>
        <taxon>Bacteria</taxon>
        <taxon>Pseudomonadati</taxon>
        <taxon>Pseudomonadota</taxon>
        <taxon>Alphaproteobacteria</taxon>
        <taxon>Hyphomicrobiales</taxon>
        <taxon>Nitrobacteraceae</taxon>
        <taxon>Bradyrhizobium</taxon>
    </lineage>
</organism>
<dbReference type="RefSeq" id="WP_074818593.1">
    <property type="nucleotide sequence ID" value="NZ_FNTI01000001.1"/>
</dbReference>
<dbReference type="EMBL" id="FNTI01000001">
    <property type="protein sequence ID" value="SEC73535.1"/>
    <property type="molecule type" value="Genomic_DNA"/>
</dbReference>
<proteinExistence type="predicted"/>
<evidence type="ECO:0000313" key="3">
    <source>
        <dbReference type="EMBL" id="SEC73535.1"/>
    </source>
</evidence>
<dbReference type="Proteomes" id="UP000183208">
    <property type="component" value="Unassembled WGS sequence"/>
</dbReference>
<name>A0A1M6VYN3_9BRAD</name>
<feature type="chain" id="PRO_5030031517" evidence="2">
    <location>
        <begin position="26"/>
        <end position="87"/>
    </location>
</feature>
<feature type="compositionally biased region" description="Polar residues" evidence="1">
    <location>
        <begin position="46"/>
        <end position="66"/>
    </location>
</feature>